<proteinExistence type="predicted"/>
<sequence length="60" mass="6790">MISLIMMVCLQADAKICRQELIEFNGSSMACVFEAQPIVAEWGTDHPEWRIASWKCSRTG</sequence>
<comment type="caution">
    <text evidence="1">The sequence shown here is derived from an EMBL/GenBank/DDBJ whole genome shotgun (WGS) entry which is preliminary data.</text>
</comment>
<evidence type="ECO:0000313" key="2">
    <source>
        <dbReference type="Proteomes" id="UP000289708"/>
    </source>
</evidence>
<dbReference type="EMBL" id="RYFI01000021">
    <property type="protein sequence ID" value="RXF69567.1"/>
    <property type="molecule type" value="Genomic_DNA"/>
</dbReference>
<reference evidence="1 2" key="1">
    <citation type="submission" date="2018-12" db="EMBL/GenBank/DDBJ databases">
        <title>bacterium Hansschlegelia zhihuaiae S113.</title>
        <authorList>
            <person name="He J."/>
        </authorList>
    </citation>
    <scope>NUCLEOTIDE SEQUENCE [LARGE SCALE GENOMIC DNA]</scope>
    <source>
        <strain evidence="1 2">S 113</strain>
    </source>
</reference>
<gene>
    <name evidence="1" type="ORF">EK403_18370</name>
</gene>
<name>A0A4Q0M8T7_9HYPH</name>
<accession>A0A4Q0M8T7</accession>
<protein>
    <submittedName>
        <fullName evidence="1">Uncharacterized protein</fullName>
    </submittedName>
</protein>
<keyword evidence="2" id="KW-1185">Reference proteome</keyword>
<organism evidence="1 2">
    <name type="scientific">Hansschlegelia zhihuaiae</name>
    <dbReference type="NCBI Taxonomy" id="405005"/>
    <lineage>
        <taxon>Bacteria</taxon>
        <taxon>Pseudomonadati</taxon>
        <taxon>Pseudomonadota</taxon>
        <taxon>Alphaproteobacteria</taxon>
        <taxon>Hyphomicrobiales</taxon>
        <taxon>Methylopilaceae</taxon>
        <taxon>Hansschlegelia</taxon>
    </lineage>
</organism>
<dbReference type="AlphaFoldDB" id="A0A4Q0M8T7"/>
<dbReference type="RefSeq" id="WP_128778920.1">
    <property type="nucleotide sequence ID" value="NZ_RYFI01000021.1"/>
</dbReference>
<dbReference type="Proteomes" id="UP000289708">
    <property type="component" value="Unassembled WGS sequence"/>
</dbReference>
<dbReference type="OrthoDB" id="7363897at2"/>
<evidence type="ECO:0000313" key="1">
    <source>
        <dbReference type="EMBL" id="RXF69567.1"/>
    </source>
</evidence>